<dbReference type="Gene3D" id="3.40.50.300">
    <property type="entry name" value="P-loop containing nucleotide triphosphate hydrolases"/>
    <property type="match status" value="1"/>
</dbReference>
<keyword evidence="15" id="KW-1185">Reference proteome</keyword>
<keyword evidence="4" id="KW-1003">Cell membrane</keyword>
<evidence type="ECO:0008006" key="16">
    <source>
        <dbReference type="Google" id="ProtNLM"/>
    </source>
</evidence>
<keyword evidence="5 11" id="KW-0812">Transmembrane</keyword>
<dbReference type="PANTHER" id="PTHR24223">
    <property type="entry name" value="ATP-BINDING CASSETTE SUB-FAMILY C"/>
    <property type="match status" value="1"/>
</dbReference>
<feature type="transmembrane region" description="Helical" evidence="11">
    <location>
        <begin position="108"/>
        <end position="131"/>
    </location>
</feature>
<dbReference type="InterPro" id="IPR003439">
    <property type="entry name" value="ABC_transporter-like_ATP-bd"/>
</dbReference>
<dbReference type="PANTHER" id="PTHR24223:SF399">
    <property type="entry name" value="ABC TRANSPORTER ATNG"/>
    <property type="match status" value="1"/>
</dbReference>
<feature type="domain" description="ABC transporter" evidence="12">
    <location>
        <begin position="207"/>
        <end position="442"/>
    </location>
</feature>
<evidence type="ECO:0000256" key="2">
    <source>
        <dbReference type="ARBA" id="ARBA00009726"/>
    </source>
</evidence>
<dbReference type="EMBL" id="FJUW01000058">
    <property type="protein sequence ID" value="CZT10789.1"/>
    <property type="molecule type" value="Genomic_DNA"/>
</dbReference>
<evidence type="ECO:0000256" key="8">
    <source>
        <dbReference type="ARBA" id="ARBA00022989"/>
    </source>
</evidence>
<accession>A0A1E1LLU7</accession>
<dbReference type="Pfam" id="PF00005">
    <property type="entry name" value="ABC_tran"/>
    <property type="match status" value="1"/>
</dbReference>
<dbReference type="InParanoid" id="A0A1E1LLU7"/>
<dbReference type="AlphaFoldDB" id="A0A1E1LLU7"/>
<comment type="similarity">
    <text evidence="2">Belongs to the ABC transporter superfamily. ABCC family. Conjugate transporter (TC 3.A.1.208) subfamily.</text>
</comment>
<dbReference type="Proteomes" id="UP000178129">
    <property type="component" value="Unassembled WGS sequence"/>
</dbReference>
<keyword evidence="6" id="KW-0547">Nucleotide-binding</keyword>
<protein>
    <recommendedName>
        <fullName evidence="16">ABC transporter domain-containing protein</fullName>
    </recommendedName>
</protein>
<dbReference type="SMART" id="SM00382">
    <property type="entry name" value="AAA"/>
    <property type="match status" value="1"/>
</dbReference>
<dbReference type="GO" id="GO:0140359">
    <property type="term" value="F:ABC-type transporter activity"/>
    <property type="evidence" value="ECO:0007669"/>
    <property type="project" value="InterPro"/>
</dbReference>
<gene>
    <name evidence="14" type="ORF">RCO7_05681</name>
</gene>
<evidence type="ECO:0000256" key="7">
    <source>
        <dbReference type="ARBA" id="ARBA00022840"/>
    </source>
</evidence>
<evidence type="ECO:0000313" key="15">
    <source>
        <dbReference type="Proteomes" id="UP000178129"/>
    </source>
</evidence>
<evidence type="ECO:0000256" key="3">
    <source>
        <dbReference type="ARBA" id="ARBA00022448"/>
    </source>
</evidence>
<keyword evidence="10" id="KW-0325">Glycoprotein</keyword>
<dbReference type="InterPro" id="IPR017871">
    <property type="entry name" value="ABC_transporter-like_CS"/>
</dbReference>
<proteinExistence type="inferred from homology"/>
<evidence type="ECO:0000256" key="4">
    <source>
        <dbReference type="ARBA" id="ARBA00022475"/>
    </source>
</evidence>
<dbReference type="STRING" id="914237.A0A1E1LLU7"/>
<dbReference type="PROSITE" id="PS50893">
    <property type="entry name" value="ABC_TRANSPORTER_2"/>
    <property type="match status" value="1"/>
</dbReference>
<evidence type="ECO:0000259" key="12">
    <source>
        <dbReference type="PROSITE" id="PS50893"/>
    </source>
</evidence>
<dbReference type="FunCoup" id="A0A1E1LLU7">
    <property type="interactions" value="34"/>
</dbReference>
<dbReference type="PROSITE" id="PS00211">
    <property type="entry name" value="ABC_TRANSPORTER_1"/>
    <property type="match status" value="1"/>
</dbReference>
<dbReference type="SUPFAM" id="SSF52540">
    <property type="entry name" value="P-loop containing nucleoside triphosphate hydrolases"/>
    <property type="match status" value="1"/>
</dbReference>
<dbReference type="Pfam" id="PF00664">
    <property type="entry name" value="ABC_membrane"/>
    <property type="match status" value="1"/>
</dbReference>
<dbReference type="InterPro" id="IPR003593">
    <property type="entry name" value="AAA+_ATPase"/>
</dbReference>
<dbReference type="InterPro" id="IPR027417">
    <property type="entry name" value="P-loop_NTPase"/>
</dbReference>
<feature type="transmembrane region" description="Helical" evidence="11">
    <location>
        <begin position="138"/>
        <end position="158"/>
    </location>
</feature>
<feature type="domain" description="ABC transmembrane type-1" evidence="13">
    <location>
        <begin position="28"/>
        <end position="166"/>
    </location>
</feature>
<evidence type="ECO:0000256" key="10">
    <source>
        <dbReference type="ARBA" id="ARBA00023180"/>
    </source>
</evidence>
<organism evidence="14 15">
    <name type="scientific">Rhynchosporium graminicola</name>
    <dbReference type="NCBI Taxonomy" id="2792576"/>
    <lineage>
        <taxon>Eukaryota</taxon>
        <taxon>Fungi</taxon>
        <taxon>Dikarya</taxon>
        <taxon>Ascomycota</taxon>
        <taxon>Pezizomycotina</taxon>
        <taxon>Leotiomycetes</taxon>
        <taxon>Helotiales</taxon>
        <taxon>Ploettnerulaceae</taxon>
        <taxon>Rhynchosporium</taxon>
    </lineage>
</organism>
<keyword evidence="7" id="KW-0067">ATP-binding</keyword>
<dbReference type="FunFam" id="3.40.50.300:FF:002145">
    <property type="entry name" value="ABC transporter (MsbA subfamily)"/>
    <property type="match status" value="1"/>
</dbReference>
<evidence type="ECO:0000256" key="9">
    <source>
        <dbReference type="ARBA" id="ARBA00023136"/>
    </source>
</evidence>
<keyword evidence="3" id="KW-0813">Transport</keyword>
<dbReference type="GO" id="GO:0016887">
    <property type="term" value="F:ATP hydrolysis activity"/>
    <property type="evidence" value="ECO:0007669"/>
    <property type="project" value="InterPro"/>
</dbReference>
<evidence type="ECO:0000256" key="11">
    <source>
        <dbReference type="SAM" id="Phobius"/>
    </source>
</evidence>
<dbReference type="PROSITE" id="PS50929">
    <property type="entry name" value="ABC_TM1F"/>
    <property type="match status" value="1"/>
</dbReference>
<evidence type="ECO:0000256" key="6">
    <source>
        <dbReference type="ARBA" id="ARBA00022741"/>
    </source>
</evidence>
<dbReference type="Gene3D" id="1.20.1560.10">
    <property type="entry name" value="ABC transporter type 1, transmembrane domain"/>
    <property type="match status" value="1"/>
</dbReference>
<dbReference type="InterPro" id="IPR044726">
    <property type="entry name" value="ABCC_6TM_D2"/>
</dbReference>
<dbReference type="InterPro" id="IPR036640">
    <property type="entry name" value="ABC1_TM_sf"/>
</dbReference>
<keyword evidence="9 11" id="KW-0472">Membrane</keyword>
<comment type="caution">
    <text evidence="14">The sequence shown here is derived from an EMBL/GenBank/DDBJ whole genome shotgun (WGS) entry which is preliminary data.</text>
</comment>
<evidence type="ECO:0000313" key="14">
    <source>
        <dbReference type="EMBL" id="CZT10789.1"/>
    </source>
</evidence>
<evidence type="ECO:0000256" key="5">
    <source>
        <dbReference type="ARBA" id="ARBA00022692"/>
    </source>
</evidence>
<dbReference type="CDD" id="cd18580">
    <property type="entry name" value="ABC_6TM_ABCC_D2"/>
    <property type="match status" value="1"/>
</dbReference>
<dbReference type="InterPro" id="IPR011527">
    <property type="entry name" value="ABC1_TM_dom"/>
</dbReference>
<evidence type="ECO:0000256" key="1">
    <source>
        <dbReference type="ARBA" id="ARBA00004651"/>
    </source>
</evidence>
<dbReference type="InterPro" id="IPR050173">
    <property type="entry name" value="ABC_transporter_C-like"/>
</dbReference>
<comment type="subcellular location">
    <subcellularLocation>
        <location evidence="1">Cell membrane</location>
        <topology evidence="1">Multi-pass membrane protein</topology>
    </subcellularLocation>
</comment>
<sequence length="447" mass="49420">MKIYWRSQPGRSRTASQLSPHVRKDCSIIPFLAGILYLVQRVYLRSSRQLRILELELKAPLFSNFLSTYSGLTTIRAFSWMSNMESQNMTLLDISQRPYYLLFCLQRWLTLVLDLCTAGLATLLMALAVILRDKMDPGYLGVALVGVMNFGQIVSALITNWTNLETSLGSVDRILHYLNDAPSEDTNRDDGFTSQELQTNWISGGEVVMENVIAYHGNQLVLNDINLVFRAGTKTAICGRTGSGKSTLLGLILRISEYGSGVITIDGVDVSSISPDLVRNAVVGLPQDGLFLDGTVRDNLDPFKEHLGDDQPLLVVLAKIGLTDLFESRGGLDAELDVDWLSAGQRQLFCLARAMLRKSKVLLMDESTSSLDQETEKLVNKLITNEFKDWTVVAVTHRPESVAALGSGFDMVVVLEDGRAVEVDTPGRLLAKDNGTFCKLVKLRHAS</sequence>
<name>A0A1E1LLU7_9HELO</name>
<dbReference type="GO" id="GO:0005886">
    <property type="term" value="C:plasma membrane"/>
    <property type="evidence" value="ECO:0007669"/>
    <property type="project" value="UniProtKB-SubCell"/>
</dbReference>
<reference evidence="15" key="1">
    <citation type="submission" date="2016-03" db="EMBL/GenBank/DDBJ databases">
        <authorList>
            <person name="Ploux O."/>
        </authorList>
    </citation>
    <scope>NUCLEOTIDE SEQUENCE [LARGE SCALE GENOMIC DNA]</scope>
    <source>
        <strain evidence="15">UK7</strain>
    </source>
</reference>
<dbReference type="SUPFAM" id="SSF90123">
    <property type="entry name" value="ABC transporter transmembrane region"/>
    <property type="match status" value="1"/>
</dbReference>
<evidence type="ECO:0000259" key="13">
    <source>
        <dbReference type="PROSITE" id="PS50929"/>
    </source>
</evidence>
<keyword evidence="8 11" id="KW-1133">Transmembrane helix</keyword>
<dbReference type="GO" id="GO:0005524">
    <property type="term" value="F:ATP binding"/>
    <property type="evidence" value="ECO:0007669"/>
    <property type="project" value="UniProtKB-KW"/>
</dbReference>